<proteinExistence type="predicted"/>
<reference evidence="1" key="1">
    <citation type="submission" date="2015-12" db="EMBL/GenBank/DDBJ databases">
        <title>De novo transcriptome assembly of four potential Pierce s Disease insect vectors from Arizona vineyards.</title>
        <authorList>
            <person name="Tassone E.E."/>
        </authorList>
    </citation>
    <scope>NUCLEOTIDE SEQUENCE</scope>
</reference>
<evidence type="ECO:0000313" key="1">
    <source>
        <dbReference type="EMBL" id="JAS23415.1"/>
    </source>
</evidence>
<dbReference type="EMBL" id="GEDC01013883">
    <property type="protein sequence ID" value="JAS23415.1"/>
    <property type="molecule type" value="Transcribed_RNA"/>
</dbReference>
<organism evidence="1">
    <name type="scientific">Clastoptera arizonana</name>
    <name type="common">Arizona spittle bug</name>
    <dbReference type="NCBI Taxonomy" id="38151"/>
    <lineage>
        <taxon>Eukaryota</taxon>
        <taxon>Metazoa</taxon>
        <taxon>Ecdysozoa</taxon>
        <taxon>Arthropoda</taxon>
        <taxon>Hexapoda</taxon>
        <taxon>Insecta</taxon>
        <taxon>Pterygota</taxon>
        <taxon>Neoptera</taxon>
        <taxon>Paraneoptera</taxon>
        <taxon>Hemiptera</taxon>
        <taxon>Auchenorrhyncha</taxon>
        <taxon>Cercopoidea</taxon>
        <taxon>Clastopteridae</taxon>
        <taxon>Clastoptera</taxon>
    </lineage>
</organism>
<protein>
    <submittedName>
        <fullName evidence="1">Uncharacterized protein</fullName>
    </submittedName>
</protein>
<sequence>MKAKIILNTYFTISVFCHNLVEPFDLNDTTNPDNRIFGIDHIEELNNNILEFYSKRNKCQSFNFFSNLRSYIFELYLYIQLIEDGDEKITHKAFMMKTTGGPEFFKIATERQNFPREMGWDKSETELYTNLIIDVEQAWNSLSRMLDVLC</sequence>
<dbReference type="AlphaFoldDB" id="A0A1B6DCU1"/>
<name>A0A1B6DCU1_9HEMI</name>
<accession>A0A1B6DCU1</accession>
<gene>
    <name evidence="1" type="ORF">g.3336</name>
</gene>